<sequence>MTNSIRFDHAINKLYNAFHNKTLNPDDCKACAVGNILDNSDRWKHLTDKHGSIQLNYVGMVHQNLGRKFNGYSPIELLTIEHTFLKGCQYYTTKENRLYKPTLINDSILFEGLCEVVKILCQLEGIENVMDCSVLFNFEKPVLQLQFQE</sequence>
<reference evidence="1 2" key="1">
    <citation type="submission" date="2019-12" db="EMBL/GenBank/DDBJ databases">
        <authorList>
            <person name="Li J."/>
        </authorList>
    </citation>
    <scope>NUCLEOTIDE SEQUENCE [LARGE SCALE GENOMIC DNA]</scope>
    <source>
        <strain evidence="1 2">HL2-2</strain>
    </source>
</reference>
<dbReference type="EMBL" id="WOWS01000002">
    <property type="protein sequence ID" value="MUU77928.1"/>
    <property type="molecule type" value="Genomic_DNA"/>
</dbReference>
<protein>
    <submittedName>
        <fullName evidence="1">Na(+)-translocating NADH-quinone reductase subunit F</fullName>
    </submittedName>
</protein>
<evidence type="ECO:0000313" key="2">
    <source>
        <dbReference type="Proteomes" id="UP000478208"/>
    </source>
</evidence>
<dbReference type="RefSeq" id="WP_157362830.1">
    <property type="nucleotide sequence ID" value="NZ_WOWS01000002.1"/>
</dbReference>
<proteinExistence type="predicted"/>
<dbReference type="AlphaFoldDB" id="A0A6L6U6X3"/>
<keyword evidence="2" id="KW-1185">Reference proteome</keyword>
<gene>
    <name evidence="1" type="ORF">GN138_05690</name>
</gene>
<organism evidence="1 2">
    <name type="scientific">Winogradskyella endarachnes</name>
    <dbReference type="NCBI Taxonomy" id="2681965"/>
    <lineage>
        <taxon>Bacteria</taxon>
        <taxon>Pseudomonadati</taxon>
        <taxon>Bacteroidota</taxon>
        <taxon>Flavobacteriia</taxon>
        <taxon>Flavobacteriales</taxon>
        <taxon>Flavobacteriaceae</taxon>
        <taxon>Winogradskyella</taxon>
    </lineage>
</organism>
<accession>A0A6L6U6X3</accession>
<comment type="caution">
    <text evidence="1">The sequence shown here is derived from an EMBL/GenBank/DDBJ whole genome shotgun (WGS) entry which is preliminary data.</text>
</comment>
<name>A0A6L6U6X3_9FLAO</name>
<dbReference type="Proteomes" id="UP000478208">
    <property type="component" value="Unassembled WGS sequence"/>
</dbReference>
<evidence type="ECO:0000313" key="1">
    <source>
        <dbReference type="EMBL" id="MUU77928.1"/>
    </source>
</evidence>